<evidence type="ECO:0000313" key="1">
    <source>
        <dbReference type="EMBL" id="CDX55648.1"/>
    </source>
</evidence>
<protein>
    <submittedName>
        <fullName evidence="1">Uncharacterized protein</fullName>
    </submittedName>
</protein>
<gene>
    <name evidence="1" type="ORF">MPL3365_200194</name>
</gene>
<dbReference type="EMBL" id="CCNE01000013">
    <property type="protein sequence ID" value="CDX55648.1"/>
    <property type="molecule type" value="Genomic_DNA"/>
</dbReference>
<reference evidence="1 2" key="1">
    <citation type="submission" date="2014-08" db="EMBL/GenBank/DDBJ databases">
        <authorList>
            <person name="Moulin Lionel"/>
        </authorList>
    </citation>
    <scope>NUCLEOTIDE SEQUENCE [LARGE SCALE GENOMIC DNA]</scope>
</reference>
<accession>A0A090G369</accession>
<organism evidence="1 2">
    <name type="scientific">Mesorhizobium plurifarium</name>
    <dbReference type="NCBI Taxonomy" id="69974"/>
    <lineage>
        <taxon>Bacteria</taxon>
        <taxon>Pseudomonadati</taxon>
        <taxon>Pseudomonadota</taxon>
        <taxon>Alphaproteobacteria</taxon>
        <taxon>Hyphomicrobiales</taxon>
        <taxon>Phyllobacteriaceae</taxon>
        <taxon>Mesorhizobium</taxon>
    </lineage>
</organism>
<dbReference type="Proteomes" id="UP000046122">
    <property type="component" value="Unassembled WGS sequence"/>
</dbReference>
<evidence type="ECO:0000313" key="2">
    <source>
        <dbReference type="Proteomes" id="UP000046122"/>
    </source>
</evidence>
<dbReference type="AlphaFoldDB" id="A0A090G369"/>
<sequence>MPERCMPRTIRQMRSPWPSCPTFEPLFGVAATVMILPHRVGKPQGGFYDFWKLQPRQHMSESGLNLEWPASHPCHDHVPSCCDRNVARPRVRRTRVHGFENVAH</sequence>
<proteinExistence type="predicted"/>
<name>A0A090G369_MESPL</name>